<keyword evidence="3" id="KW-1185">Reference proteome</keyword>
<protein>
    <submittedName>
        <fullName evidence="2">Prepilin-type N-terminal cleavage/methylation domain-containing protein</fullName>
    </submittedName>
</protein>
<name>A0A4R2IK99_9ACTN</name>
<proteinExistence type="predicted"/>
<evidence type="ECO:0000313" key="3">
    <source>
        <dbReference type="Proteomes" id="UP000295573"/>
    </source>
</evidence>
<keyword evidence="1" id="KW-0472">Membrane</keyword>
<dbReference type="RefSeq" id="WP_132151845.1">
    <property type="nucleotide sequence ID" value="NZ_SLWR01000008.1"/>
</dbReference>
<dbReference type="Proteomes" id="UP000295573">
    <property type="component" value="Unassembled WGS sequence"/>
</dbReference>
<keyword evidence="1" id="KW-1133">Transmembrane helix</keyword>
<evidence type="ECO:0000256" key="1">
    <source>
        <dbReference type="SAM" id="Phobius"/>
    </source>
</evidence>
<dbReference type="InterPro" id="IPR012902">
    <property type="entry name" value="N_methyl_site"/>
</dbReference>
<dbReference type="AlphaFoldDB" id="A0A4R2IK99"/>
<sequence length="209" mass="22168">MLRNRCRGERGFTLVELMVAIAILGVITVPLANVILGALRNTTETSDRLDLSHDAQISSSYFARDVAQVGLRDRAAANGESVPFKPSVEVGAAYNKDGRVCGDSSTPVAAVRLLSDAWNPAVSMTDPTTDIVAYYVEGSELHRIKCIGPAVTGTDVVLAHNVKSGSVAVTCSSTCTGVPVPDEITLKFLASKGSVDDYQITLNGQRRQS</sequence>
<evidence type="ECO:0000313" key="2">
    <source>
        <dbReference type="EMBL" id="TCO45511.1"/>
    </source>
</evidence>
<dbReference type="EMBL" id="SLWR01000008">
    <property type="protein sequence ID" value="TCO45511.1"/>
    <property type="molecule type" value="Genomic_DNA"/>
</dbReference>
<dbReference type="InterPro" id="IPR045584">
    <property type="entry name" value="Pilin-like"/>
</dbReference>
<comment type="caution">
    <text evidence="2">The sequence shown here is derived from an EMBL/GenBank/DDBJ whole genome shotgun (WGS) entry which is preliminary data.</text>
</comment>
<accession>A0A4R2IK99</accession>
<dbReference type="NCBIfam" id="TIGR02532">
    <property type="entry name" value="IV_pilin_GFxxxE"/>
    <property type="match status" value="1"/>
</dbReference>
<keyword evidence="1" id="KW-0812">Transmembrane</keyword>
<reference evidence="2 3" key="1">
    <citation type="journal article" date="2015" name="Stand. Genomic Sci.">
        <title>Genomic Encyclopedia of Bacterial and Archaeal Type Strains, Phase III: the genomes of soil and plant-associated and newly described type strains.</title>
        <authorList>
            <person name="Whitman W.B."/>
            <person name="Woyke T."/>
            <person name="Klenk H.P."/>
            <person name="Zhou Y."/>
            <person name="Lilburn T.G."/>
            <person name="Beck B.J."/>
            <person name="De Vos P."/>
            <person name="Vandamme P."/>
            <person name="Eisen J.A."/>
            <person name="Garrity G."/>
            <person name="Hugenholtz P."/>
            <person name="Kyrpides N.C."/>
        </authorList>
    </citation>
    <scope>NUCLEOTIDE SEQUENCE [LARGE SCALE GENOMIC DNA]</scope>
    <source>
        <strain evidence="2 3">VKM Ac-2541</strain>
    </source>
</reference>
<dbReference type="Pfam" id="PF07963">
    <property type="entry name" value="N_methyl"/>
    <property type="match status" value="1"/>
</dbReference>
<feature type="transmembrane region" description="Helical" evidence="1">
    <location>
        <begin position="12"/>
        <end position="39"/>
    </location>
</feature>
<organism evidence="2 3">
    <name type="scientific">Kribbella antiqua</name>
    <dbReference type="NCBI Taxonomy" id="2512217"/>
    <lineage>
        <taxon>Bacteria</taxon>
        <taxon>Bacillati</taxon>
        <taxon>Actinomycetota</taxon>
        <taxon>Actinomycetes</taxon>
        <taxon>Propionibacteriales</taxon>
        <taxon>Kribbellaceae</taxon>
        <taxon>Kribbella</taxon>
    </lineage>
</organism>
<gene>
    <name evidence="2" type="ORF">EV646_108133</name>
</gene>
<dbReference type="SUPFAM" id="SSF54523">
    <property type="entry name" value="Pili subunits"/>
    <property type="match status" value="1"/>
</dbReference>
<dbReference type="OrthoDB" id="3783984at2"/>